<dbReference type="SUPFAM" id="SSF88946">
    <property type="entry name" value="Sigma2 domain of RNA polymerase sigma factors"/>
    <property type="match status" value="1"/>
</dbReference>
<evidence type="ECO:0000313" key="10">
    <source>
        <dbReference type="Proteomes" id="UP001300096"/>
    </source>
</evidence>
<dbReference type="InterPro" id="IPR013325">
    <property type="entry name" value="RNA_pol_sigma_r2"/>
</dbReference>
<name>A0ABT0FAL5_9MICO</name>
<feature type="domain" description="RNA polymerase sigma-70 region 2" evidence="7">
    <location>
        <begin position="63"/>
        <end position="127"/>
    </location>
</feature>
<comment type="similarity">
    <text evidence="1">Belongs to the sigma-70 factor family. ECF subfamily.</text>
</comment>
<dbReference type="Gene3D" id="1.10.1740.10">
    <property type="match status" value="1"/>
</dbReference>
<evidence type="ECO:0000259" key="7">
    <source>
        <dbReference type="Pfam" id="PF04542"/>
    </source>
</evidence>
<dbReference type="CDD" id="cd06171">
    <property type="entry name" value="Sigma70_r4"/>
    <property type="match status" value="1"/>
</dbReference>
<keyword evidence="5" id="KW-0804">Transcription</keyword>
<evidence type="ECO:0000256" key="5">
    <source>
        <dbReference type="ARBA" id="ARBA00023163"/>
    </source>
</evidence>
<evidence type="ECO:0000256" key="1">
    <source>
        <dbReference type="ARBA" id="ARBA00010641"/>
    </source>
</evidence>
<evidence type="ECO:0000256" key="2">
    <source>
        <dbReference type="ARBA" id="ARBA00023015"/>
    </source>
</evidence>
<dbReference type="Pfam" id="PF04542">
    <property type="entry name" value="Sigma70_r2"/>
    <property type="match status" value="1"/>
</dbReference>
<dbReference type="InterPro" id="IPR014284">
    <property type="entry name" value="RNA_pol_sigma-70_dom"/>
</dbReference>
<dbReference type="Proteomes" id="UP001300096">
    <property type="component" value="Unassembled WGS sequence"/>
</dbReference>
<dbReference type="InterPro" id="IPR007627">
    <property type="entry name" value="RNA_pol_sigma70_r2"/>
</dbReference>
<protein>
    <submittedName>
        <fullName evidence="9">Sigma-70 family RNA polymerase sigma factor</fullName>
    </submittedName>
</protein>
<feature type="domain" description="RNA polymerase sigma factor 70 region 4 type 2" evidence="8">
    <location>
        <begin position="154"/>
        <end position="205"/>
    </location>
</feature>
<dbReference type="InterPro" id="IPR036388">
    <property type="entry name" value="WH-like_DNA-bd_sf"/>
</dbReference>
<keyword evidence="4" id="KW-0238">DNA-binding</keyword>
<evidence type="ECO:0000313" key="9">
    <source>
        <dbReference type="EMBL" id="MCK2035081.1"/>
    </source>
</evidence>
<dbReference type="InterPro" id="IPR013324">
    <property type="entry name" value="RNA_pol_sigma_r3/r4-like"/>
</dbReference>
<sequence>MSEVPMFGFGAVGTLRIAFASVSPSSGTSTGARQVSRRRHKSATTRAASPLGTESREVVFRRLFDDYWPRVHRHLSCYIDDGDEVDEITAEIFTVAWRKLDADRPMPLTWFLRAANNKLRDRSRRVRSRDLALEALVRGLETPSEKLDPLEVLALRTALIALSARERQIVVLTYWDDLSAGEVAEVLRTSQSAVWTTLTRARAKLREQLEGGGQGS</sequence>
<dbReference type="PANTHER" id="PTHR43133">
    <property type="entry name" value="RNA POLYMERASE ECF-TYPE SIGMA FACTO"/>
    <property type="match status" value="1"/>
</dbReference>
<dbReference type="NCBIfam" id="TIGR02937">
    <property type="entry name" value="sigma70-ECF"/>
    <property type="match status" value="1"/>
</dbReference>
<feature type="compositionally biased region" description="Polar residues" evidence="6">
    <location>
        <begin position="23"/>
        <end position="33"/>
    </location>
</feature>
<evidence type="ECO:0000256" key="3">
    <source>
        <dbReference type="ARBA" id="ARBA00023082"/>
    </source>
</evidence>
<accession>A0ABT0FAL5</accession>
<keyword evidence="2" id="KW-0805">Transcription regulation</keyword>
<comment type="caution">
    <text evidence="9">The sequence shown here is derived from an EMBL/GenBank/DDBJ whole genome shotgun (WGS) entry which is preliminary data.</text>
</comment>
<keyword evidence="3" id="KW-0731">Sigma factor</keyword>
<dbReference type="InterPro" id="IPR039425">
    <property type="entry name" value="RNA_pol_sigma-70-like"/>
</dbReference>
<evidence type="ECO:0000259" key="8">
    <source>
        <dbReference type="Pfam" id="PF08281"/>
    </source>
</evidence>
<dbReference type="PANTHER" id="PTHR43133:SF8">
    <property type="entry name" value="RNA POLYMERASE SIGMA FACTOR HI_1459-RELATED"/>
    <property type="match status" value="1"/>
</dbReference>
<organism evidence="9 10">
    <name type="scientific">Microbacterium croceum</name>
    <dbReference type="NCBI Taxonomy" id="2851645"/>
    <lineage>
        <taxon>Bacteria</taxon>
        <taxon>Bacillati</taxon>
        <taxon>Actinomycetota</taxon>
        <taxon>Actinomycetes</taxon>
        <taxon>Micrococcales</taxon>
        <taxon>Microbacteriaceae</taxon>
        <taxon>Microbacterium</taxon>
    </lineage>
</organism>
<dbReference type="RefSeq" id="WP_247628519.1">
    <property type="nucleotide sequence ID" value="NZ_JAHWXN010000001.1"/>
</dbReference>
<evidence type="ECO:0000256" key="4">
    <source>
        <dbReference type="ARBA" id="ARBA00023125"/>
    </source>
</evidence>
<dbReference type="InterPro" id="IPR013249">
    <property type="entry name" value="RNA_pol_sigma70_r4_t2"/>
</dbReference>
<gene>
    <name evidence="9" type="ORF">KZC51_02935</name>
</gene>
<dbReference type="Pfam" id="PF08281">
    <property type="entry name" value="Sigma70_r4_2"/>
    <property type="match status" value="1"/>
</dbReference>
<dbReference type="SUPFAM" id="SSF88659">
    <property type="entry name" value="Sigma3 and sigma4 domains of RNA polymerase sigma factors"/>
    <property type="match status" value="1"/>
</dbReference>
<proteinExistence type="inferred from homology"/>
<feature type="region of interest" description="Disordered" evidence="6">
    <location>
        <begin position="23"/>
        <end position="50"/>
    </location>
</feature>
<dbReference type="Gene3D" id="1.10.10.10">
    <property type="entry name" value="Winged helix-like DNA-binding domain superfamily/Winged helix DNA-binding domain"/>
    <property type="match status" value="1"/>
</dbReference>
<reference evidence="9 10" key="1">
    <citation type="submission" date="2021-06" db="EMBL/GenBank/DDBJ databases">
        <title>Genome-based taxonomic framework of Microbacterium strains isolated from marine environment, the description of four new species and reclassification of four preexisting species.</title>
        <authorList>
            <person name="Lee S.D."/>
            <person name="Kim S.-M."/>
            <person name="Byeon Y.-S."/>
            <person name="Yang H.L."/>
            <person name="Kim I.S."/>
        </authorList>
    </citation>
    <scope>NUCLEOTIDE SEQUENCE [LARGE SCALE GENOMIC DNA]</scope>
    <source>
        <strain evidence="9 10">SSW1-49</strain>
    </source>
</reference>
<evidence type="ECO:0000256" key="6">
    <source>
        <dbReference type="SAM" id="MobiDB-lite"/>
    </source>
</evidence>
<dbReference type="EMBL" id="JAHWXN010000001">
    <property type="protein sequence ID" value="MCK2035081.1"/>
    <property type="molecule type" value="Genomic_DNA"/>
</dbReference>
<keyword evidence="10" id="KW-1185">Reference proteome</keyword>